<keyword evidence="4" id="KW-0653">Protein transport</keyword>
<proteinExistence type="inferred from homology"/>
<protein>
    <submittedName>
        <fullName evidence="8">Uncharacterized protein</fullName>
    </submittedName>
</protein>
<dbReference type="Proteomes" id="UP001162164">
    <property type="component" value="Unassembled WGS sequence"/>
</dbReference>
<feature type="transmembrane region" description="Helical" evidence="7">
    <location>
        <begin position="30"/>
        <end position="49"/>
    </location>
</feature>
<comment type="caution">
    <text evidence="8">The sequence shown here is derived from an EMBL/GenBank/DDBJ whole genome shotgun (WGS) entry which is preliminary data.</text>
</comment>
<gene>
    <name evidence="8" type="ORF">NQ317_007710</name>
</gene>
<evidence type="ECO:0000313" key="9">
    <source>
        <dbReference type="Proteomes" id="UP001162164"/>
    </source>
</evidence>
<evidence type="ECO:0000256" key="5">
    <source>
        <dbReference type="ARBA" id="ARBA00022989"/>
    </source>
</evidence>
<organism evidence="8 9">
    <name type="scientific">Molorchus minor</name>
    <dbReference type="NCBI Taxonomy" id="1323400"/>
    <lineage>
        <taxon>Eukaryota</taxon>
        <taxon>Metazoa</taxon>
        <taxon>Ecdysozoa</taxon>
        <taxon>Arthropoda</taxon>
        <taxon>Hexapoda</taxon>
        <taxon>Insecta</taxon>
        <taxon>Pterygota</taxon>
        <taxon>Neoptera</taxon>
        <taxon>Endopterygota</taxon>
        <taxon>Coleoptera</taxon>
        <taxon>Polyphaga</taxon>
        <taxon>Cucujiformia</taxon>
        <taxon>Chrysomeloidea</taxon>
        <taxon>Cerambycidae</taxon>
        <taxon>Lamiinae</taxon>
        <taxon>Monochamini</taxon>
        <taxon>Molorchus</taxon>
    </lineage>
</organism>
<dbReference type="Gene3D" id="1.20.1250.20">
    <property type="entry name" value="MFS general substrate transporter like domains"/>
    <property type="match status" value="1"/>
</dbReference>
<evidence type="ECO:0000313" key="8">
    <source>
        <dbReference type="EMBL" id="KAJ8968409.1"/>
    </source>
</evidence>
<comment type="subcellular location">
    <subcellularLocation>
        <location evidence="1">Membrane</location>
        <topology evidence="1">Multi-pass membrane protein</topology>
    </subcellularLocation>
</comment>
<dbReference type="Pfam" id="PF00854">
    <property type="entry name" value="PTR2"/>
    <property type="match status" value="1"/>
</dbReference>
<reference evidence="8" key="1">
    <citation type="journal article" date="2023" name="Insect Mol. Biol.">
        <title>Genome sequencing provides insights into the evolution of gene families encoding plant cell wall-degrading enzymes in longhorned beetles.</title>
        <authorList>
            <person name="Shin N.R."/>
            <person name="Okamura Y."/>
            <person name="Kirsch R."/>
            <person name="Pauchet Y."/>
        </authorList>
    </citation>
    <scope>NUCLEOTIDE SEQUENCE</scope>
    <source>
        <strain evidence="8">MMC_N1</strain>
    </source>
</reference>
<keyword evidence="4" id="KW-0571">Peptide transport</keyword>
<evidence type="ECO:0000256" key="4">
    <source>
        <dbReference type="ARBA" id="ARBA00022856"/>
    </source>
</evidence>
<dbReference type="InterPro" id="IPR000109">
    <property type="entry name" value="POT_fam"/>
</dbReference>
<comment type="similarity">
    <text evidence="2">Belongs to the major facilitator superfamily. Proton-dependent oligopeptide transporter (POT/PTR) (TC 2.A.17) family.</text>
</comment>
<dbReference type="InterPro" id="IPR036259">
    <property type="entry name" value="MFS_trans_sf"/>
</dbReference>
<feature type="transmembrane region" description="Helical" evidence="7">
    <location>
        <begin position="61"/>
        <end position="81"/>
    </location>
</feature>
<sequence>MQDYSYPTFVKLYTMSVPNSVNILWQVPQYFLISIAEIMFGVAGLEFSFTQAPKCMKTITIAGWYLSVAGGNCLVVIITQLNMFKSQVTTYFKLCRYC</sequence>
<evidence type="ECO:0000256" key="6">
    <source>
        <dbReference type="ARBA" id="ARBA00023136"/>
    </source>
</evidence>
<dbReference type="EMBL" id="JAPWTJ010002003">
    <property type="protein sequence ID" value="KAJ8968409.1"/>
    <property type="molecule type" value="Genomic_DNA"/>
</dbReference>
<dbReference type="PANTHER" id="PTHR11654">
    <property type="entry name" value="OLIGOPEPTIDE TRANSPORTER-RELATED"/>
    <property type="match status" value="1"/>
</dbReference>
<name>A0ABQ9IXW1_9CUCU</name>
<keyword evidence="5 7" id="KW-1133">Transmembrane helix</keyword>
<keyword evidence="9" id="KW-1185">Reference proteome</keyword>
<evidence type="ECO:0000256" key="3">
    <source>
        <dbReference type="ARBA" id="ARBA00022692"/>
    </source>
</evidence>
<accession>A0ABQ9IXW1</accession>
<evidence type="ECO:0000256" key="7">
    <source>
        <dbReference type="SAM" id="Phobius"/>
    </source>
</evidence>
<keyword evidence="4" id="KW-0813">Transport</keyword>
<keyword evidence="3 7" id="KW-0812">Transmembrane</keyword>
<keyword evidence="6 7" id="KW-0472">Membrane</keyword>
<evidence type="ECO:0000256" key="2">
    <source>
        <dbReference type="ARBA" id="ARBA00005982"/>
    </source>
</evidence>
<evidence type="ECO:0000256" key="1">
    <source>
        <dbReference type="ARBA" id="ARBA00004141"/>
    </source>
</evidence>